<dbReference type="EMBL" id="QWLV01000009">
    <property type="protein sequence ID" value="RHW16456.1"/>
    <property type="molecule type" value="Genomic_DNA"/>
</dbReference>
<evidence type="ECO:0000313" key="2">
    <source>
        <dbReference type="EMBL" id="RHW16456.1"/>
    </source>
</evidence>
<evidence type="ECO:0000256" key="1">
    <source>
        <dbReference type="SAM" id="MobiDB-lite"/>
    </source>
</evidence>
<organism evidence="2 3">
    <name type="scientific">Sphingomonas gilva</name>
    <dbReference type="NCBI Taxonomy" id="2305907"/>
    <lineage>
        <taxon>Bacteria</taxon>
        <taxon>Pseudomonadati</taxon>
        <taxon>Pseudomonadota</taxon>
        <taxon>Alphaproteobacteria</taxon>
        <taxon>Sphingomonadales</taxon>
        <taxon>Sphingomonadaceae</taxon>
        <taxon>Sphingomonas</taxon>
    </lineage>
</organism>
<sequence>MRTAASQDEDEISPPLAPPTKTALDTKMERRFSDLVGARCGKEAADRLSSPTKKDDTMVDSARKLDHTQRADANARRADRIPAIG</sequence>
<name>A0A396RLJ3_9SPHN</name>
<dbReference type="RefSeq" id="WP_118865062.1">
    <property type="nucleotide sequence ID" value="NZ_QWLV01000009.1"/>
</dbReference>
<gene>
    <name evidence="2" type="ORF">D1610_15235</name>
</gene>
<accession>A0A396RLJ3</accession>
<protein>
    <submittedName>
        <fullName evidence="2">Uncharacterized protein</fullName>
    </submittedName>
</protein>
<feature type="region of interest" description="Disordered" evidence="1">
    <location>
        <begin position="1"/>
        <end position="26"/>
    </location>
</feature>
<evidence type="ECO:0000313" key="3">
    <source>
        <dbReference type="Proteomes" id="UP000266693"/>
    </source>
</evidence>
<dbReference type="Proteomes" id="UP000266693">
    <property type="component" value="Unassembled WGS sequence"/>
</dbReference>
<comment type="caution">
    <text evidence="2">The sequence shown here is derived from an EMBL/GenBank/DDBJ whole genome shotgun (WGS) entry which is preliminary data.</text>
</comment>
<reference evidence="2 3" key="1">
    <citation type="submission" date="2018-08" db="EMBL/GenBank/DDBJ databases">
        <title>The multiple taxonomic identification of Sphingomonas gilva.</title>
        <authorList>
            <person name="Zhu D."/>
            <person name="Zheng S."/>
        </authorList>
    </citation>
    <scope>NUCLEOTIDE SEQUENCE [LARGE SCALE GENOMIC DNA]</scope>
    <source>
        <strain evidence="2 3">ZDH117</strain>
    </source>
</reference>
<keyword evidence="3" id="KW-1185">Reference proteome</keyword>
<feature type="region of interest" description="Disordered" evidence="1">
    <location>
        <begin position="40"/>
        <end position="85"/>
    </location>
</feature>
<proteinExistence type="predicted"/>
<dbReference type="AlphaFoldDB" id="A0A396RLJ3"/>